<dbReference type="PROSITE" id="PS01081">
    <property type="entry name" value="HTH_TETR_1"/>
    <property type="match status" value="1"/>
</dbReference>
<dbReference type="InterPro" id="IPR023772">
    <property type="entry name" value="DNA-bd_HTH_TetR-type_CS"/>
</dbReference>
<dbReference type="EMBL" id="CP141615">
    <property type="protein sequence ID" value="WRP16834.1"/>
    <property type="molecule type" value="Genomic_DNA"/>
</dbReference>
<name>A0ABZ1BVN4_9FIRM</name>
<dbReference type="PANTHER" id="PTHR30055:SF226">
    <property type="entry name" value="HTH-TYPE TRANSCRIPTIONAL REGULATOR PKSA"/>
    <property type="match status" value="1"/>
</dbReference>
<dbReference type="Gene3D" id="1.10.357.10">
    <property type="entry name" value="Tetracycline Repressor, domain 2"/>
    <property type="match status" value="1"/>
</dbReference>
<dbReference type="Proteomes" id="UP001332192">
    <property type="component" value="Chromosome"/>
</dbReference>
<proteinExistence type="predicted"/>
<feature type="domain" description="HTH tetR-type" evidence="3">
    <location>
        <begin position="12"/>
        <end position="72"/>
    </location>
</feature>
<keyword evidence="5" id="KW-1185">Reference proteome</keyword>
<dbReference type="InterPro" id="IPR050109">
    <property type="entry name" value="HTH-type_TetR-like_transc_reg"/>
</dbReference>
<dbReference type="RefSeq" id="WP_324716106.1">
    <property type="nucleotide sequence ID" value="NZ_CP141615.1"/>
</dbReference>
<reference evidence="4 5" key="1">
    <citation type="journal article" date="2024" name="Front. Microbiol.">
        <title>Novel thermophilic genera Geochorda gen. nov. and Carboxydochorda gen. nov. from the deep terrestrial subsurface reveal the ecophysiological diversity in the class Limnochordia.</title>
        <authorList>
            <person name="Karnachuk O.V."/>
            <person name="Lukina A.P."/>
            <person name="Avakyan M.R."/>
            <person name="Kadnikov V.V."/>
            <person name="Begmatov S."/>
            <person name="Beletsky A.V."/>
            <person name="Vlasova K.G."/>
            <person name="Novikov A.A."/>
            <person name="Shcherbakova V.A."/>
            <person name="Mardanov A.V."/>
            <person name="Ravin N.V."/>
        </authorList>
    </citation>
    <scope>NUCLEOTIDE SEQUENCE [LARGE SCALE GENOMIC DNA]</scope>
    <source>
        <strain evidence="4 5">L945</strain>
    </source>
</reference>
<dbReference type="Pfam" id="PF00440">
    <property type="entry name" value="TetR_N"/>
    <property type="match status" value="1"/>
</dbReference>
<feature type="DNA-binding region" description="H-T-H motif" evidence="2">
    <location>
        <begin position="35"/>
        <end position="54"/>
    </location>
</feature>
<evidence type="ECO:0000259" key="3">
    <source>
        <dbReference type="PROSITE" id="PS50977"/>
    </source>
</evidence>
<dbReference type="InterPro" id="IPR041490">
    <property type="entry name" value="KstR2_TetR_C"/>
</dbReference>
<dbReference type="SUPFAM" id="SSF48498">
    <property type="entry name" value="Tetracyclin repressor-like, C-terminal domain"/>
    <property type="match status" value="1"/>
</dbReference>
<evidence type="ECO:0000256" key="2">
    <source>
        <dbReference type="PROSITE-ProRule" id="PRU00335"/>
    </source>
</evidence>
<dbReference type="InterPro" id="IPR036271">
    <property type="entry name" value="Tet_transcr_reg_TetR-rel_C_sf"/>
</dbReference>
<evidence type="ECO:0000313" key="5">
    <source>
        <dbReference type="Proteomes" id="UP001332192"/>
    </source>
</evidence>
<dbReference type="Gene3D" id="1.10.10.60">
    <property type="entry name" value="Homeodomain-like"/>
    <property type="match status" value="1"/>
</dbReference>
<dbReference type="InterPro" id="IPR009057">
    <property type="entry name" value="Homeodomain-like_sf"/>
</dbReference>
<accession>A0ABZ1BVN4</accession>
<dbReference type="SUPFAM" id="SSF46689">
    <property type="entry name" value="Homeodomain-like"/>
    <property type="match status" value="1"/>
</dbReference>
<sequence length="213" mass="23123">MPPAMSSRHNGEATRRRLIDAAIRVIARKGYHQATVDEIVAECGSSKGAFYFHFESKDALFVNLLEEFAGRLASAVEQAVRSSPVPGAGRVEAAVKAALELFAAHEELARVFLVEAVGVSPELEARRRALVDRFTTLIQLYLQQAARRHPLAVVDTRVAASAALGAINEVVVQWLNAPRSRPLAELAPELARFVLRGVGWPEEPVSVTEVPGP</sequence>
<protein>
    <submittedName>
        <fullName evidence="4">TetR/AcrR family transcriptional regulator</fullName>
    </submittedName>
</protein>
<evidence type="ECO:0000256" key="1">
    <source>
        <dbReference type="ARBA" id="ARBA00023125"/>
    </source>
</evidence>
<gene>
    <name evidence="4" type="ORF">U7230_12180</name>
</gene>
<organism evidence="4 5">
    <name type="scientific">Carboxydichorda subterranea</name>
    <dbReference type="NCBI Taxonomy" id="3109565"/>
    <lineage>
        <taxon>Bacteria</taxon>
        <taxon>Bacillati</taxon>
        <taxon>Bacillota</taxon>
        <taxon>Limnochordia</taxon>
        <taxon>Limnochordales</taxon>
        <taxon>Geochordaceae</taxon>
        <taxon>Carboxydichorda</taxon>
    </lineage>
</organism>
<dbReference type="Pfam" id="PF17932">
    <property type="entry name" value="TetR_C_24"/>
    <property type="match status" value="1"/>
</dbReference>
<dbReference type="PROSITE" id="PS50977">
    <property type="entry name" value="HTH_TETR_2"/>
    <property type="match status" value="1"/>
</dbReference>
<keyword evidence="1 2" id="KW-0238">DNA-binding</keyword>
<dbReference type="InterPro" id="IPR001647">
    <property type="entry name" value="HTH_TetR"/>
</dbReference>
<dbReference type="PANTHER" id="PTHR30055">
    <property type="entry name" value="HTH-TYPE TRANSCRIPTIONAL REGULATOR RUTR"/>
    <property type="match status" value="1"/>
</dbReference>
<evidence type="ECO:0000313" key="4">
    <source>
        <dbReference type="EMBL" id="WRP16834.1"/>
    </source>
</evidence>
<dbReference type="PRINTS" id="PR00455">
    <property type="entry name" value="HTHTETR"/>
</dbReference>